<proteinExistence type="predicted"/>
<dbReference type="Proteomes" id="UP000242367">
    <property type="component" value="Unassembled WGS sequence"/>
</dbReference>
<evidence type="ECO:0000259" key="1">
    <source>
        <dbReference type="Pfam" id="PF16571"/>
    </source>
</evidence>
<reference evidence="2 3" key="1">
    <citation type="journal article" date="2017" name="Chemistry">
        <title>Isolation, Biosynthesis and Chemical Modifications of Rubterolones A-F: Rare Tropolone Alkaloids from Actinomadura sp. 5-2.</title>
        <authorList>
            <person name="Guo H."/>
            <person name="Benndorf R."/>
            <person name="Leichnitz D."/>
            <person name="Klassen J.L."/>
            <person name="Vollmers J."/>
            <person name="Gorls H."/>
            <person name="Steinacker M."/>
            <person name="Weigel C."/>
            <person name="Dahse H.M."/>
            <person name="Kaster A.K."/>
            <person name="de Beer Z.W."/>
            <person name="Poulsen M."/>
            <person name="Beemelmanns C."/>
        </authorList>
    </citation>
    <scope>NUCLEOTIDE SEQUENCE [LARGE SCALE GENOMIC DNA]</scope>
    <source>
        <strain evidence="2 3">5-2</strain>
    </source>
</reference>
<dbReference type="RefSeq" id="WP_103560783.1">
    <property type="nucleotide sequence ID" value="NZ_MTBP01000001.1"/>
</dbReference>
<accession>A0A2P4UKY4</accession>
<gene>
    <name evidence="2" type="ORF">BTM25_00960</name>
</gene>
<sequence length="164" mass="17972">MRPVTERDIRTSFVNCTRGEAKRLAVPRDLAERPWDDLDFLGWRDPAAPQRAYIVTEHNDGFTAVALRLASPHATHLRRSMCSLCLTTHSGGGVALMTARRAGERGQQGNTVGSYLCSDLACSLYVRRKKSVGAGGRLQETLTLEEQIARTTANLEGFLAKVTG</sequence>
<dbReference type="AlphaFoldDB" id="A0A2P4UKY4"/>
<organism evidence="2 3">
    <name type="scientific">Actinomadura rubteroloni</name>
    <dbReference type="NCBI Taxonomy" id="1926885"/>
    <lineage>
        <taxon>Bacteria</taxon>
        <taxon>Bacillati</taxon>
        <taxon>Actinomycetota</taxon>
        <taxon>Actinomycetes</taxon>
        <taxon>Streptosporangiales</taxon>
        <taxon>Thermomonosporaceae</taxon>
        <taxon>Actinomadura</taxon>
    </lineage>
</organism>
<evidence type="ECO:0000313" key="3">
    <source>
        <dbReference type="Proteomes" id="UP000242367"/>
    </source>
</evidence>
<dbReference type="Pfam" id="PF16571">
    <property type="entry name" value="FBP_C"/>
    <property type="match status" value="1"/>
</dbReference>
<dbReference type="EMBL" id="MTBP01000001">
    <property type="protein sequence ID" value="POM25713.1"/>
    <property type="molecule type" value="Genomic_DNA"/>
</dbReference>
<comment type="caution">
    <text evidence="2">The sequence shown here is derived from an EMBL/GenBank/DDBJ whole genome shotgun (WGS) entry which is preliminary data.</text>
</comment>
<keyword evidence="3" id="KW-1185">Reference proteome</keyword>
<protein>
    <submittedName>
        <fullName evidence="2">Fibronectin-binding protein (FBP)</fullName>
    </submittedName>
</protein>
<evidence type="ECO:0000313" key="2">
    <source>
        <dbReference type="EMBL" id="POM25713.1"/>
    </source>
</evidence>
<name>A0A2P4UKY4_9ACTN</name>
<feature type="domain" description="Elongation factor G-binding protein C-terminal treble-clef zinc-finger" evidence="1">
    <location>
        <begin position="8"/>
        <end position="162"/>
    </location>
</feature>
<dbReference type="InterPro" id="IPR032330">
    <property type="entry name" value="EF-G-binding_C"/>
</dbReference>